<keyword evidence="1" id="KW-0560">Oxidoreductase</keyword>
<dbReference type="SUPFAM" id="SSF50475">
    <property type="entry name" value="FMN-binding split barrel"/>
    <property type="match status" value="1"/>
</dbReference>
<evidence type="ECO:0000259" key="2">
    <source>
        <dbReference type="Pfam" id="PF01243"/>
    </source>
</evidence>
<feature type="domain" description="Pyridoxamine 5'-phosphate oxidase N-terminal" evidence="2">
    <location>
        <begin position="15"/>
        <end position="135"/>
    </location>
</feature>
<keyword evidence="4" id="KW-1185">Reference proteome</keyword>
<organism evidence="3 4">
    <name type="scientific">Micromonospora echinospora</name>
    <name type="common">Micromonospora purpurea</name>
    <dbReference type="NCBI Taxonomy" id="1877"/>
    <lineage>
        <taxon>Bacteria</taxon>
        <taxon>Bacillati</taxon>
        <taxon>Actinomycetota</taxon>
        <taxon>Actinomycetes</taxon>
        <taxon>Micromonosporales</taxon>
        <taxon>Micromonosporaceae</taxon>
        <taxon>Micromonospora</taxon>
    </lineage>
</organism>
<dbReference type="InParanoid" id="A0A1C4VQC3"/>
<dbReference type="Pfam" id="PF01243">
    <property type="entry name" value="PNPOx_N"/>
    <property type="match status" value="1"/>
</dbReference>
<dbReference type="RefSeq" id="WP_088980959.1">
    <property type="nucleotide sequence ID" value="NZ_LT607413.1"/>
</dbReference>
<proteinExistence type="predicted"/>
<dbReference type="GO" id="GO:0005829">
    <property type="term" value="C:cytosol"/>
    <property type="evidence" value="ECO:0007669"/>
    <property type="project" value="TreeGrafter"/>
</dbReference>
<name>A0A1C4VQC3_MICEC</name>
<dbReference type="GO" id="GO:0070967">
    <property type="term" value="F:coenzyme F420 binding"/>
    <property type="evidence" value="ECO:0007669"/>
    <property type="project" value="TreeGrafter"/>
</dbReference>
<gene>
    <name evidence="3" type="ORF">GA0070618_1462</name>
</gene>
<dbReference type="InterPro" id="IPR019920">
    <property type="entry name" value="F420-binding_dom_put"/>
</dbReference>
<dbReference type="InterPro" id="IPR011576">
    <property type="entry name" value="Pyridox_Oxase_N"/>
</dbReference>
<evidence type="ECO:0000256" key="1">
    <source>
        <dbReference type="ARBA" id="ARBA00023002"/>
    </source>
</evidence>
<dbReference type="PANTHER" id="PTHR35176">
    <property type="entry name" value="HEME OXYGENASE HI_0854-RELATED"/>
    <property type="match status" value="1"/>
</dbReference>
<evidence type="ECO:0000313" key="3">
    <source>
        <dbReference type="EMBL" id="SCE86176.1"/>
    </source>
</evidence>
<reference evidence="4" key="1">
    <citation type="submission" date="2016-06" db="EMBL/GenBank/DDBJ databases">
        <authorList>
            <person name="Varghese N."/>
            <person name="Submissions Spin"/>
        </authorList>
    </citation>
    <scope>NUCLEOTIDE SEQUENCE [LARGE SCALE GENOMIC DNA]</scope>
    <source>
        <strain evidence="4">DSM 43816</strain>
    </source>
</reference>
<dbReference type="InterPro" id="IPR052019">
    <property type="entry name" value="F420H2_bilvrd_red/Heme_oxyg"/>
</dbReference>
<dbReference type="PANTHER" id="PTHR35176:SF1">
    <property type="entry name" value="F420H(2)-DEPENDENT BILIVERDIN REDUCTASE"/>
    <property type="match status" value="1"/>
</dbReference>
<dbReference type="Gene3D" id="2.30.110.10">
    <property type="entry name" value="Electron Transport, Fmn-binding Protein, Chain A"/>
    <property type="match status" value="1"/>
</dbReference>
<sequence>MRQRTGGGHQLDPHDERVAAFFRERHVATLTTLRPDGTPHVVPVGVTFDPAAGLARVITSGTSHKAHHVAAAGPEGTPVAVCQVDGRRWLTIEGRAVVRTDAPAVAEAERRYTERYRPPRANPARVVIEITVTRLLGTL</sequence>
<dbReference type="EMBL" id="LT607413">
    <property type="protein sequence ID" value="SCE86176.1"/>
    <property type="molecule type" value="Genomic_DNA"/>
</dbReference>
<dbReference type="InterPro" id="IPR012349">
    <property type="entry name" value="Split_barrel_FMN-bd"/>
</dbReference>
<evidence type="ECO:0000313" key="4">
    <source>
        <dbReference type="Proteomes" id="UP000198253"/>
    </source>
</evidence>
<dbReference type="AlphaFoldDB" id="A0A1C4VQC3"/>
<dbReference type="Proteomes" id="UP000198253">
    <property type="component" value="Chromosome I"/>
</dbReference>
<dbReference type="OrthoDB" id="4551790at2"/>
<dbReference type="NCBIfam" id="TIGR03618">
    <property type="entry name" value="Rv1155_F420"/>
    <property type="match status" value="1"/>
</dbReference>
<protein>
    <submittedName>
        <fullName evidence="3">PPOX class probable F420-dependent enzyme</fullName>
    </submittedName>
</protein>
<dbReference type="GO" id="GO:0016627">
    <property type="term" value="F:oxidoreductase activity, acting on the CH-CH group of donors"/>
    <property type="evidence" value="ECO:0007669"/>
    <property type="project" value="TreeGrafter"/>
</dbReference>
<accession>A0A1C4VQC3</accession>